<dbReference type="AlphaFoldDB" id="A0A1Z1XB31"/>
<dbReference type="PANTHER" id="PTHR33343">
    <property type="entry name" value="54S RIBOSOMAL PROTEIN BL35M"/>
    <property type="match status" value="1"/>
</dbReference>
<dbReference type="Gene3D" id="4.10.410.60">
    <property type="match status" value="1"/>
</dbReference>
<evidence type="ECO:0000256" key="3">
    <source>
        <dbReference type="ARBA" id="ARBA00023274"/>
    </source>
</evidence>
<evidence type="ECO:0000313" key="6">
    <source>
        <dbReference type="EMBL" id="ARX96072.1"/>
    </source>
</evidence>
<dbReference type="SUPFAM" id="SSF143034">
    <property type="entry name" value="L35p-like"/>
    <property type="match status" value="1"/>
</dbReference>
<dbReference type="NCBIfam" id="TIGR00001">
    <property type="entry name" value="rpmI_bact"/>
    <property type="match status" value="1"/>
</dbReference>
<dbReference type="Pfam" id="PF01632">
    <property type="entry name" value="Ribosomal_L35p"/>
    <property type="match status" value="1"/>
</dbReference>
<keyword evidence="3 5" id="KW-0687">Ribonucleoprotein</keyword>
<dbReference type="InterPro" id="IPR001706">
    <property type="entry name" value="Ribosomal_bL35"/>
</dbReference>
<keyword evidence="6" id="KW-0934">Plastid</keyword>
<name>A0A1Z1XB31_9RHOD</name>
<comment type="similarity">
    <text evidence="1 5">Belongs to the bacterial ribosomal protein bL35 family.</text>
</comment>
<sequence>MPKLKTKKSILKRFKIVNNHTVLRKRAGKNHLLEKKNSERKQNLFKAVLLTKTYCKKILSTIVF</sequence>
<dbReference type="FunFam" id="4.10.410.60:FF:000001">
    <property type="entry name" value="50S ribosomal protein L35"/>
    <property type="match status" value="1"/>
</dbReference>
<gene>
    <name evidence="5 6" type="primary">rpl35</name>
</gene>
<dbReference type="GeneID" id="33366745"/>
<proteinExistence type="inferred from homology"/>
<evidence type="ECO:0000256" key="1">
    <source>
        <dbReference type="ARBA" id="ARBA00006598"/>
    </source>
</evidence>
<dbReference type="GO" id="GO:0006412">
    <property type="term" value="P:translation"/>
    <property type="evidence" value="ECO:0007669"/>
    <property type="project" value="UniProtKB-UniRule"/>
</dbReference>
<dbReference type="EMBL" id="KY083067">
    <property type="protein sequence ID" value="ARX96072.1"/>
    <property type="molecule type" value="Genomic_DNA"/>
</dbReference>
<keyword evidence="6" id="KW-0150">Chloroplast</keyword>
<evidence type="ECO:0000256" key="4">
    <source>
        <dbReference type="ARBA" id="ARBA00072523"/>
    </source>
</evidence>
<dbReference type="RefSeq" id="YP_009402719.1">
    <property type="nucleotide sequence ID" value="NC_035350.1"/>
</dbReference>
<accession>A0A1Z1XB31</accession>
<comment type="subcellular location">
    <subcellularLocation>
        <location evidence="5">Plastid</location>
        <location evidence="5">Chloroplast</location>
    </subcellularLocation>
</comment>
<keyword evidence="2 5" id="KW-0689">Ribosomal protein</keyword>
<reference evidence="6" key="1">
    <citation type="submission" date="2016-11" db="EMBL/GenBank/DDBJ databases">
        <title>Chloroplast genome of compsopogon caeruleus.</title>
        <authorList>
            <person name="Nan F."/>
        </authorList>
    </citation>
    <scope>NUCLEOTIDE SEQUENCE</scope>
</reference>
<dbReference type="PROSITE" id="PS00936">
    <property type="entry name" value="RIBOSOMAL_L35"/>
    <property type="match status" value="1"/>
</dbReference>
<dbReference type="GO" id="GO:0009507">
    <property type="term" value="C:chloroplast"/>
    <property type="evidence" value="ECO:0007669"/>
    <property type="project" value="UniProtKB-SubCell"/>
</dbReference>
<dbReference type="PRINTS" id="PR00064">
    <property type="entry name" value="RIBOSOMALL35"/>
</dbReference>
<evidence type="ECO:0000256" key="2">
    <source>
        <dbReference type="ARBA" id="ARBA00022980"/>
    </source>
</evidence>
<evidence type="ECO:0000256" key="5">
    <source>
        <dbReference type="HAMAP-Rule" id="MF_00514"/>
    </source>
</evidence>
<dbReference type="GO" id="GO:0003735">
    <property type="term" value="F:structural constituent of ribosome"/>
    <property type="evidence" value="ECO:0007669"/>
    <property type="project" value="InterPro"/>
</dbReference>
<dbReference type="PANTHER" id="PTHR33343:SF1">
    <property type="entry name" value="LARGE RIBOSOMAL SUBUNIT PROTEIN BL35M"/>
    <property type="match status" value="1"/>
</dbReference>
<protein>
    <recommendedName>
        <fullName evidence="4 5">Large ribosomal subunit protein bL35c</fullName>
    </recommendedName>
</protein>
<dbReference type="InterPro" id="IPR018265">
    <property type="entry name" value="Ribosomal_bL35_CS"/>
</dbReference>
<dbReference type="InterPro" id="IPR037229">
    <property type="entry name" value="Ribosomal_bL35_sf"/>
</dbReference>
<dbReference type="GO" id="GO:0015934">
    <property type="term" value="C:large ribosomal subunit"/>
    <property type="evidence" value="ECO:0007669"/>
    <property type="project" value="TreeGrafter"/>
</dbReference>
<organism evidence="6">
    <name type="scientific">Compsopogon caeruleus</name>
    <dbReference type="NCBI Taxonomy" id="31354"/>
    <lineage>
        <taxon>Eukaryota</taxon>
        <taxon>Rhodophyta</taxon>
        <taxon>Compsopogonophyceae</taxon>
        <taxon>Compsopogonales</taxon>
        <taxon>Compsopogonaceae</taxon>
        <taxon>Compsopogon</taxon>
    </lineage>
</organism>
<dbReference type="HAMAP" id="MF_00514">
    <property type="entry name" value="Ribosomal_bL35"/>
    <property type="match status" value="1"/>
</dbReference>
<geneLocation type="chloroplast" evidence="6"/>
<dbReference type="InterPro" id="IPR021137">
    <property type="entry name" value="Ribosomal_bL35-like"/>
</dbReference>